<dbReference type="Proteomes" id="UP000078046">
    <property type="component" value="Unassembled WGS sequence"/>
</dbReference>
<comment type="caution">
    <text evidence="1">The sequence shown here is derived from an EMBL/GenBank/DDBJ whole genome shotgun (WGS) entry which is preliminary data.</text>
</comment>
<organism evidence="1 2">
    <name type="scientific">Intoshia linei</name>
    <dbReference type="NCBI Taxonomy" id="1819745"/>
    <lineage>
        <taxon>Eukaryota</taxon>
        <taxon>Metazoa</taxon>
        <taxon>Spiralia</taxon>
        <taxon>Lophotrochozoa</taxon>
        <taxon>Mesozoa</taxon>
        <taxon>Orthonectida</taxon>
        <taxon>Rhopaluridae</taxon>
        <taxon>Intoshia</taxon>
    </lineage>
</organism>
<evidence type="ECO:0000313" key="2">
    <source>
        <dbReference type="Proteomes" id="UP000078046"/>
    </source>
</evidence>
<evidence type="ECO:0008006" key="3">
    <source>
        <dbReference type="Google" id="ProtNLM"/>
    </source>
</evidence>
<keyword evidence="2" id="KW-1185">Reference proteome</keyword>
<accession>A0A177B7J7</accession>
<reference evidence="1 2" key="1">
    <citation type="submission" date="2016-04" db="EMBL/GenBank/DDBJ databases">
        <title>The genome of Intoshia linei affirms orthonectids as highly simplified spiralians.</title>
        <authorList>
            <person name="Mikhailov K.V."/>
            <person name="Slusarev G.S."/>
            <person name="Nikitin M.A."/>
            <person name="Logacheva M.D."/>
            <person name="Penin A."/>
            <person name="Aleoshin V."/>
            <person name="Panchin Y.V."/>
        </authorList>
    </citation>
    <scope>NUCLEOTIDE SEQUENCE [LARGE SCALE GENOMIC DNA]</scope>
    <source>
        <strain evidence="1">Intl2013</strain>
        <tissue evidence="1">Whole animal</tissue>
    </source>
</reference>
<protein>
    <recommendedName>
        <fullName evidence="3">C2H2-type domain-containing protein</fullName>
    </recommendedName>
</protein>
<dbReference type="EMBL" id="LWCA01000172">
    <property type="protein sequence ID" value="OAF70226.1"/>
    <property type="molecule type" value="Genomic_DNA"/>
</dbReference>
<name>A0A177B7J7_9BILA</name>
<evidence type="ECO:0000313" key="1">
    <source>
        <dbReference type="EMBL" id="OAF70226.1"/>
    </source>
</evidence>
<sequence length="167" mass="19679">MNEPNNYAVHVYDHDMVNQENVENYNDLNNIDNFQNDQEDSILDKFSILKSKNKILPDSTFKNYATQNVDTDKDFKFDKIRKLDNHIQFHPCRYRSNKTISPSVSNGQYKSQKVKGNQINSIFNQPKKLTKRMYTKPKKNHIFHCNYPGCNKLYAKGCHLKVVLFLL</sequence>
<dbReference type="AlphaFoldDB" id="A0A177B7J7"/>
<proteinExistence type="predicted"/>
<gene>
    <name evidence="1" type="ORF">A3Q56_01999</name>
</gene>